<sequence length="140" mass="16144">MPKMTIRSFFFDLAVEFYPIRPGTKLKLWNNMTSCYKVFALDGRYASIRDVCPCAVWDICVNSYLLLAVLWIITTCMIIVTENIIGNPKFHLPEGNASFAPRHEVVVACRLNGYTQLCSNPISWCRPSKQVLNEKQEYER</sequence>
<dbReference type="EnsemblPlants" id="Solyc01g006925.1.1">
    <property type="protein sequence ID" value="Solyc01g006925.1.1"/>
    <property type="gene ID" value="Solyc01g006925.1"/>
</dbReference>
<reference evidence="2" key="2">
    <citation type="submission" date="2019-01" db="UniProtKB">
        <authorList>
            <consortium name="EnsemblPlants"/>
        </authorList>
    </citation>
    <scope>IDENTIFICATION</scope>
    <source>
        <strain evidence="2">cv. Heinz 1706</strain>
    </source>
</reference>
<keyword evidence="1" id="KW-0472">Membrane</keyword>
<organism evidence="2">
    <name type="scientific">Solanum lycopersicum</name>
    <name type="common">Tomato</name>
    <name type="synonym">Lycopersicon esculentum</name>
    <dbReference type="NCBI Taxonomy" id="4081"/>
    <lineage>
        <taxon>Eukaryota</taxon>
        <taxon>Viridiplantae</taxon>
        <taxon>Streptophyta</taxon>
        <taxon>Embryophyta</taxon>
        <taxon>Tracheophyta</taxon>
        <taxon>Spermatophyta</taxon>
        <taxon>Magnoliopsida</taxon>
        <taxon>eudicotyledons</taxon>
        <taxon>Gunneridae</taxon>
        <taxon>Pentapetalae</taxon>
        <taxon>asterids</taxon>
        <taxon>lamiids</taxon>
        <taxon>Solanales</taxon>
        <taxon>Solanaceae</taxon>
        <taxon>Solanoideae</taxon>
        <taxon>Solaneae</taxon>
        <taxon>Solanum</taxon>
        <taxon>Solanum subgen. Lycopersicon</taxon>
    </lineage>
</organism>
<keyword evidence="1" id="KW-1133">Transmembrane helix</keyword>
<keyword evidence="1" id="KW-0812">Transmembrane</keyword>
<evidence type="ECO:0000313" key="3">
    <source>
        <dbReference type="Proteomes" id="UP000004994"/>
    </source>
</evidence>
<evidence type="ECO:0000256" key="1">
    <source>
        <dbReference type="SAM" id="Phobius"/>
    </source>
</evidence>
<accession>A0A3Q7E8B3</accession>
<dbReference type="AlphaFoldDB" id="A0A3Q7E8B3"/>
<dbReference type="Gramene" id="Solyc01g006925.1.1">
    <property type="protein sequence ID" value="Solyc01g006925.1.1"/>
    <property type="gene ID" value="Solyc01g006925.1"/>
</dbReference>
<name>A0A3Q7E8B3_SOLLC</name>
<dbReference type="Proteomes" id="UP000004994">
    <property type="component" value="Chromosome 1"/>
</dbReference>
<feature type="transmembrane region" description="Helical" evidence="1">
    <location>
        <begin position="64"/>
        <end position="85"/>
    </location>
</feature>
<reference evidence="2" key="1">
    <citation type="journal article" date="2012" name="Nature">
        <title>The tomato genome sequence provides insights into fleshy fruit evolution.</title>
        <authorList>
            <consortium name="Tomato Genome Consortium"/>
        </authorList>
    </citation>
    <scope>NUCLEOTIDE SEQUENCE [LARGE SCALE GENOMIC DNA]</scope>
    <source>
        <strain evidence="2">cv. Heinz 1706</strain>
    </source>
</reference>
<protein>
    <submittedName>
        <fullName evidence="2">Uncharacterized protein</fullName>
    </submittedName>
</protein>
<evidence type="ECO:0000313" key="2">
    <source>
        <dbReference type="EnsemblPlants" id="Solyc01g006925.1.1"/>
    </source>
</evidence>
<dbReference type="InParanoid" id="A0A3Q7E8B3"/>
<keyword evidence="3" id="KW-1185">Reference proteome</keyword>
<proteinExistence type="predicted"/>